<sequence length="192" mass="20551">MLSSLKFNSIFSSVCGVCVERALASRFLSLRAGGRVEKGDELPDVVVFEGSPGNPVKLRDVFAGKKGILFGVPGAFTPGCDKTHLPGYVKDFELFKKKGVEVIACVAVNDPFVMGAWGEAHAAQGKVKMLADTQATLAKALKLEFDATQVLGGIRCERFSMIVNDNKVAFVNVEPDKVGLTCSLANVLLKEL</sequence>
<evidence type="ECO:0000256" key="2">
    <source>
        <dbReference type="ARBA" id="ARBA00022559"/>
    </source>
</evidence>
<evidence type="ECO:0000256" key="6">
    <source>
        <dbReference type="PIRSR" id="PIRSR637944-1"/>
    </source>
</evidence>
<dbReference type="SUPFAM" id="SSF52833">
    <property type="entry name" value="Thioredoxin-like"/>
    <property type="match status" value="1"/>
</dbReference>
<evidence type="ECO:0000259" key="8">
    <source>
        <dbReference type="PROSITE" id="PS51352"/>
    </source>
</evidence>
<feature type="active site" description="Cysteine sulfenic acid (-SOH) intermediate" evidence="6">
    <location>
        <position position="80"/>
    </location>
</feature>
<evidence type="ECO:0000256" key="4">
    <source>
        <dbReference type="ARBA" id="ARBA00023002"/>
    </source>
</evidence>
<evidence type="ECO:0000256" key="3">
    <source>
        <dbReference type="ARBA" id="ARBA00022862"/>
    </source>
</evidence>
<dbReference type="InterPro" id="IPR013740">
    <property type="entry name" value="Redoxin"/>
</dbReference>
<dbReference type="GO" id="GO:0045454">
    <property type="term" value="P:cell redox homeostasis"/>
    <property type="evidence" value="ECO:0007669"/>
    <property type="project" value="TreeGrafter"/>
</dbReference>
<dbReference type="PANTHER" id="PTHR10430:SF16">
    <property type="entry name" value="PEROXIREDOXIN-5, MITOCHONDRIAL"/>
    <property type="match status" value="1"/>
</dbReference>
<protein>
    <submittedName>
        <fullName evidence="9">Peroxiredoxin V</fullName>
    </submittedName>
</protein>
<dbReference type="InterPro" id="IPR013766">
    <property type="entry name" value="Thioredoxin_domain"/>
</dbReference>
<feature type="domain" description="Thioredoxin" evidence="8">
    <location>
        <begin position="36"/>
        <end position="192"/>
    </location>
</feature>
<dbReference type="InterPro" id="IPR037944">
    <property type="entry name" value="PRX5-like"/>
</dbReference>
<dbReference type="Gene3D" id="3.40.30.10">
    <property type="entry name" value="Glutaredoxin"/>
    <property type="match status" value="1"/>
</dbReference>
<keyword evidence="5 7" id="KW-0676">Redox-active center</keyword>
<organism evidence="9">
    <name type="scientific">Stygiella incarcerata</name>
    <dbReference type="NCBI Taxonomy" id="1712417"/>
    <lineage>
        <taxon>Eukaryota</taxon>
        <taxon>Discoba</taxon>
        <taxon>Jakobida</taxon>
        <taxon>Andalucina</taxon>
        <taxon>Stygiellidae</taxon>
        <taxon>Stygiella</taxon>
    </lineage>
</organism>
<dbReference type="PANTHER" id="PTHR10430">
    <property type="entry name" value="PEROXIREDOXIN"/>
    <property type="match status" value="1"/>
</dbReference>
<gene>
    <name evidence="9" type="primary">PRXV</name>
</gene>
<keyword evidence="4 7" id="KW-0560">Oxidoreductase</keyword>
<dbReference type="AlphaFoldDB" id="A0A192ZIU0"/>
<dbReference type="GO" id="GO:0005777">
    <property type="term" value="C:peroxisome"/>
    <property type="evidence" value="ECO:0007669"/>
    <property type="project" value="TreeGrafter"/>
</dbReference>
<dbReference type="InterPro" id="IPR036249">
    <property type="entry name" value="Thioredoxin-like_sf"/>
</dbReference>
<comment type="function">
    <text evidence="7">Thiol-specific peroxidase that catalyzes the reduction of hydrogen peroxide and organic hydroperoxides to water and alcohols, respectively. Plays a role in cell protection against oxidative stress by detoxifying peroxides.</text>
</comment>
<evidence type="ECO:0000313" key="9">
    <source>
        <dbReference type="EMBL" id="ANM86847.1"/>
    </source>
</evidence>
<dbReference type="FunFam" id="3.40.30.10:FF:000020">
    <property type="entry name" value="Peroxiredoxin"/>
    <property type="match status" value="1"/>
</dbReference>
<reference evidence="9" key="1">
    <citation type="journal article" date="2016" name="Mol. Biol. Evol.">
        <title>Novel hydrogenosomes in the microaerophilic jakobid Stygiella incarcerata.</title>
        <authorList>
            <person name="Leger M.M."/>
            <person name="Eme L."/>
            <person name="Hug L.A."/>
            <person name="Roger A.J."/>
        </authorList>
    </citation>
    <scope>NUCLEOTIDE SEQUENCE</scope>
</reference>
<dbReference type="GO" id="GO:0008379">
    <property type="term" value="F:thioredoxin peroxidase activity"/>
    <property type="evidence" value="ECO:0007669"/>
    <property type="project" value="InterPro"/>
</dbReference>
<evidence type="ECO:0000256" key="7">
    <source>
        <dbReference type="RuleBase" id="RU366011"/>
    </source>
</evidence>
<dbReference type="GO" id="GO:0042744">
    <property type="term" value="P:hydrogen peroxide catabolic process"/>
    <property type="evidence" value="ECO:0007669"/>
    <property type="project" value="TreeGrafter"/>
</dbReference>
<evidence type="ECO:0000256" key="1">
    <source>
        <dbReference type="ARBA" id="ARBA00010505"/>
    </source>
</evidence>
<evidence type="ECO:0000256" key="5">
    <source>
        <dbReference type="ARBA" id="ARBA00023284"/>
    </source>
</evidence>
<proteinExistence type="evidence at transcript level"/>
<dbReference type="Pfam" id="PF08534">
    <property type="entry name" value="Redoxin"/>
    <property type="match status" value="1"/>
</dbReference>
<dbReference type="GO" id="GO:0005739">
    <property type="term" value="C:mitochondrion"/>
    <property type="evidence" value="ECO:0007669"/>
    <property type="project" value="TreeGrafter"/>
</dbReference>
<comment type="similarity">
    <text evidence="1 7">Belongs to the peroxiredoxin family. Prx5 subfamily.</text>
</comment>
<dbReference type="PROSITE" id="PS51352">
    <property type="entry name" value="THIOREDOXIN_2"/>
    <property type="match status" value="1"/>
</dbReference>
<name>A0A192ZIU0_9EUKA</name>
<keyword evidence="3 7" id="KW-0049">Antioxidant</keyword>
<dbReference type="EMBL" id="KT984627">
    <property type="protein sequence ID" value="ANM86847.1"/>
    <property type="molecule type" value="mRNA"/>
</dbReference>
<dbReference type="GO" id="GO:0034599">
    <property type="term" value="P:cellular response to oxidative stress"/>
    <property type="evidence" value="ECO:0007669"/>
    <property type="project" value="InterPro"/>
</dbReference>
<accession>A0A192ZIU0</accession>
<keyword evidence="2 7" id="KW-0575">Peroxidase</keyword>
<dbReference type="CDD" id="cd03013">
    <property type="entry name" value="PRX5_like"/>
    <property type="match status" value="1"/>
</dbReference>